<evidence type="ECO:0000313" key="2">
    <source>
        <dbReference type="Proteomes" id="UP000325440"/>
    </source>
</evidence>
<reference evidence="1 2" key="1">
    <citation type="submission" date="2019-08" db="EMBL/GenBank/DDBJ databases">
        <authorList>
            <person name="Alioto T."/>
            <person name="Alioto T."/>
            <person name="Gomez Garrido J."/>
        </authorList>
    </citation>
    <scope>NUCLEOTIDE SEQUENCE [LARGE SCALE GENOMIC DNA]</scope>
</reference>
<dbReference type="EMBL" id="CABPRJ010001429">
    <property type="protein sequence ID" value="VVC35948.1"/>
    <property type="molecule type" value="Genomic_DNA"/>
</dbReference>
<organism evidence="1 2">
    <name type="scientific">Cinara cedri</name>
    <dbReference type="NCBI Taxonomy" id="506608"/>
    <lineage>
        <taxon>Eukaryota</taxon>
        <taxon>Metazoa</taxon>
        <taxon>Ecdysozoa</taxon>
        <taxon>Arthropoda</taxon>
        <taxon>Hexapoda</taxon>
        <taxon>Insecta</taxon>
        <taxon>Pterygota</taxon>
        <taxon>Neoptera</taxon>
        <taxon>Paraneoptera</taxon>
        <taxon>Hemiptera</taxon>
        <taxon>Sternorrhyncha</taxon>
        <taxon>Aphidomorpha</taxon>
        <taxon>Aphidoidea</taxon>
        <taxon>Aphididae</taxon>
        <taxon>Lachninae</taxon>
        <taxon>Cinara</taxon>
    </lineage>
</organism>
<name>A0A5E4MUQ4_9HEMI</name>
<dbReference type="AlphaFoldDB" id="A0A5E4MUQ4"/>
<accession>A0A5E4MUQ4</accession>
<keyword evidence="2" id="KW-1185">Reference proteome</keyword>
<dbReference type="Proteomes" id="UP000325440">
    <property type="component" value="Unassembled WGS sequence"/>
</dbReference>
<gene>
    <name evidence="1" type="ORF">CINCED_3A001551</name>
</gene>
<evidence type="ECO:0000313" key="1">
    <source>
        <dbReference type="EMBL" id="VVC35948.1"/>
    </source>
</evidence>
<protein>
    <submittedName>
        <fullName evidence="1">Uncharacterized protein</fullName>
    </submittedName>
</protein>
<proteinExistence type="predicted"/>
<sequence>MTDGTGLGASIGEGVCTHDLTIWTDKRFVERTTASQNPPKYVALGGFKHPVHDNVGLRRGAIHQLTEPSVGVDEVGAAVQVAVNNFKCLTVLTLSHTNTVTVTYIRAFRDRCSHIKIDPA</sequence>